<name>A0A2T9Z107_9FUNG</name>
<keyword evidence="11" id="KW-1185">Reference proteome</keyword>
<evidence type="ECO:0000256" key="5">
    <source>
        <dbReference type="ARBA" id="ARBA00022705"/>
    </source>
</evidence>
<dbReference type="Proteomes" id="UP000245383">
    <property type="component" value="Unassembled WGS sequence"/>
</dbReference>
<dbReference type="InterPro" id="IPR004868">
    <property type="entry name" value="DNA-dir_DNA_pol_B_mt/vir"/>
</dbReference>
<evidence type="ECO:0000313" key="10">
    <source>
        <dbReference type="EMBL" id="PVU98257.1"/>
    </source>
</evidence>
<keyword evidence="5" id="KW-0235">DNA replication</keyword>
<comment type="catalytic activity">
    <reaction evidence="8">
        <text>DNA(n) + a 2'-deoxyribonucleoside 5'-triphosphate = DNA(n+1) + diphosphate</text>
        <dbReference type="Rhea" id="RHEA:22508"/>
        <dbReference type="Rhea" id="RHEA-COMP:17339"/>
        <dbReference type="Rhea" id="RHEA-COMP:17340"/>
        <dbReference type="ChEBI" id="CHEBI:33019"/>
        <dbReference type="ChEBI" id="CHEBI:61560"/>
        <dbReference type="ChEBI" id="CHEBI:173112"/>
        <dbReference type="EC" id="2.7.7.7"/>
    </reaction>
</comment>
<keyword evidence="6" id="KW-0239">DNA-directed DNA polymerase</keyword>
<evidence type="ECO:0000256" key="4">
    <source>
        <dbReference type="ARBA" id="ARBA00022695"/>
    </source>
</evidence>
<dbReference type="STRING" id="133385.A0A2T9Z107"/>
<dbReference type="Pfam" id="PF03175">
    <property type="entry name" value="DNA_pol_B_2"/>
    <property type="match status" value="2"/>
</dbReference>
<dbReference type="GO" id="GO:0006260">
    <property type="term" value="P:DNA replication"/>
    <property type="evidence" value="ECO:0007669"/>
    <property type="project" value="UniProtKB-KW"/>
</dbReference>
<evidence type="ECO:0000256" key="3">
    <source>
        <dbReference type="ARBA" id="ARBA00022679"/>
    </source>
</evidence>
<dbReference type="GO" id="GO:0003677">
    <property type="term" value="F:DNA binding"/>
    <property type="evidence" value="ECO:0007669"/>
    <property type="project" value="UniProtKB-KW"/>
</dbReference>
<dbReference type="InterPro" id="IPR043502">
    <property type="entry name" value="DNA/RNA_pol_sf"/>
</dbReference>
<dbReference type="OrthoDB" id="5428681at2759"/>
<evidence type="ECO:0000256" key="1">
    <source>
        <dbReference type="ARBA" id="ARBA00005755"/>
    </source>
</evidence>
<evidence type="ECO:0000259" key="9">
    <source>
        <dbReference type="PROSITE" id="PS50878"/>
    </source>
</evidence>
<proteinExistence type="inferred from homology"/>
<dbReference type="InterPro" id="IPR051083">
    <property type="entry name" value="GrpII_Intron_Splice-Mob/Def"/>
</dbReference>
<dbReference type="EMBL" id="MBFR01000001">
    <property type="protein sequence ID" value="PVU98257.1"/>
    <property type="molecule type" value="Genomic_DNA"/>
</dbReference>
<dbReference type="EC" id="2.7.7.7" evidence="2"/>
<dbReference type="Gene3D" id="3.90.1600.10">
    <property type="entry name" value="Palm domain of DNA polymerase"/>
    <property type="match status" value="1"/>
</dbReference>
<dbReference type="PANTHER" id="PTHR34047:SF8">
    <property type="entry name" value="PROTEIN YKFC"/>
    <property type="match status" value="1"/>
</dbReference>
<accession>A0A2T9Z107</accession>
<comment type="similarity">
    <text evidence="1">Belongs to the DNA polymerase type-B family.</text>
</comment>
<evidence type="ECO:0000256" key="7">
    <source>
        <dbReference type="ARBA" id="ARBA00023125"/>
    </source>
</evidence>
<sequence length="348" mass="40146">MKDSIWYIEGDIKSYFDNINHSTLMMLIKKRLNDPPLLSNIYLHELDIFMEKLKIEYQGNVKPGNIKKNPLAHKLLNDSNKSTYYKLIIPSRIPNEIGYINCKNIRYADDFLVGILGSLRELSESFGCAITKSHFPYEFVNKDNLYYVGAKPNFKYYKDLDQAGWKPLPEVWDFNYPTISSLALGIFLTKYSNYDKKVSVIKGIGGQDIRKAYYGGITQVLDHEIKDGYYYDTVSQYPASMKNPMPVDKSIVPAYSEDGIFFPTETFEGWYFSEEIKNAIKLGYKVNISCGYEFEKGFYIFDGYVHEFFNIKQNAKTLLAINLKLIIVITKPKDKALLINSDEGTEEV</sequence>
<keyword evidence="4" id="KW-0548">Nucleotidyltransferase</keyword>
<keyword evidence="7" id="KW-0238">DNA-binding</keyword>
<dbReference type="GO" id="GO:0000166">
    <property type="term" value="F:nucleotide binding"/>
    <property type="evidence" value="ECO:0007669"/>
    <property type="project" value="InterPro"/>
</dbReference>
<dbReference type="InterPro" id="IPR000477">
    <property type="entry name" value="RT_dom"/>
</dbReference>
<dbReference type="GO" id="GO:0003887">
    <property type="term" value="F:DNA-directed DNA polymerase activity"/>
    <property type="evidence" value="ECO:0007669"/>
    <property type="project" value="UniProtKB-KW"/>
</dbReference>
<evidence type="ECO:0000256" key="2">
    <source>
        <dbReference type="ARBA" id="ARBA00012417"/>
    </source>
</evidence>
<organism evidence="10 11">
    <name type="scientific">Smittium simulii</name>
    <dbReference type="NCBI Taxonomy" id="133385"/>
    <lineage>
        <taxon>Eukaryota</taxon>
        <taxon>Fungi</taxon>
        <taxon>Fungi incertae sedis</taxon>
        <taxon>Zoopagomycota</taxon>
        <taxon>Kickxellomycotina</taxon>
        <taxon>Harpellomycetes</taxon>
        <taxon>Harpellales</taxon>
        <taxon>Legeriomycetaceae</taxon>
        <taxon>Smittium</taxon>
    </lineage>
</organism>
<dbReference type="SUPFAM" id="SSF56672">
    <property type="entry name" value="DNA/RNA polymerases"/>
    <property type="match status" value="2"/>
</dbReference>
<comment type="caution">
    <text evidence="10">The sequence shown here is derived from an EMBL/GenBank/DDBJ whole genome shotgun (WGS) entry which is preliminary data.</text>
</comment>
<feature type="domain" description="Reverse transcriptase" evidence="9">
    <location>
        <begin position="1"/>
        <end position="188"/>
    </location>
</feature>
<gene>
    <name evidence="10" type="ORF">BB561_000003</name>
</gene>
<evidence type="ECO:0000256" key="6">
    <source>
        <dbReference type="ARBA" id="ARBA00022932"/>
    </source>
</evidence>
<dbReference type="InterPro" id="IPR023211">
    <property type="entry name" value="DNA_pol_palm_dom_sf"/>
</dbReference>
<dbReference type="PANTHER" id="PTHR34047">
    <property type="entry name" value="NUCLEAR INTRON MATURASE 1, MITOCHONDRIAL-RELATED"/>
    <property type="match status" value="1"/>
</dbReference>
<reference evidence="10 11" key="1">
    <citation type="journal article" date="2018" name="MBio">
        <title>Comparative Genomics Reveals the Core Gene Toolbox for the Fungus-Insect Symbiosis.</title>
        <authorList>
            <person name="Wang Y."/>
            <person name="Stata M."/>
            <person name="Wang W."/>
            <person name="Stajich J.E."/>
            <person name="White M.M."/>
            <person name="Moncalvo J.M."/>
        </authorList>
    </citation>
    <scope>NUCLEOTIDE SEQUENCE [LARGE SCALE GENOMIC DNA]</scope>
    <source>
        <strain evidence="10 11">SWE-8-4</strain>
    </source>
</reference>
<dbReference type="PROSITE" id="PS50878">
    <property type="entry name" value="RT_POL"/>
    <property type="match status" value="1"/>
</dbReference>
<evidence type="ECO:0000256" key="8">
    <source>
        <dbReference type="ARBA" id="ARBA00049244"/>
    </source>
</evidence>
<keyword evidence="3" id="KW-0808">Transferase</keyword>
<evidence type="ECO:0000313" key="11">
    <source>
        <dbReference type="Proteomes" id="UP000245383"/>
    </source>
</evidence>
<dbReference type="AlphaFoldDB" id="A0A2T9Z107"/>
<protein>
    <recommendedName>
        <fullName evidence="2">DNA-directed DNA polymerase</fullName>
        <ecNumber evidence="2">2.7.7.7</ecNumber>
    </recommendedName>
</protein>